<gene>
    <name evidence="1" type="ORF">ABI_21940</name>
</gene>
<accession>F4QGZ9</accession>
<dbReference type="InterPro" id="IPR036116">
    <property type="entry name" value="FN3_sf"/>
</dbReference>
<dbReference type="RefSeq" id="WP_006272958.1">
    <property type="nucleotide sequence ID" value="NZ_GL883077.1"/>
</dbReference>
<dbReference type="Proteomes" id="UP000006512">
    <property type="component" value="Unassembled WGS sequence"/>
</dbReference>
<evidence type="ECO:0000313" key="2">
    <source>
        <dbReference type="Proteomes" id="UP000006512"/>
    </source>
</evidence>
<dbReference type="CDD" id="cd00063">
    <property type="entry name" value="FN3"/>
    <property type="match status" value="1"/>
</dbReference>
<dbReference type="SUPFAM" id="SSF49265">
    <property type="entry name" value="Fibronectin type III"/>
    <property type="match status" value="1"/>
</dbReference>
<keyword evidence="2" id="KW-1185">Reference proteome</keyword>
<protein>
    <submittedName>
        <fullName evidence="1">Uncharacterized protein</fullName>
    </submittedName>
</protein>
<organism evidence="1 2">
    <name type="scientific">Asticcacaulis biprosthecium C19</name>
    <dbReference type="NCBI Taxonomy" id="715226"/>
    <lineage>
        <taxon>Bacteria</taxon>
        <taxon>Pseudomonadati</taxon>
        <taxon>Pseudomonadota</taxon>
        <taxon>Alphaproteobacteria</taxon>
        <taxon>Caulobacterales</taxon>
        <taxon>Caulobacteraceae</taxon>
        <taxon>Asticcacaulis</taxon>
    </lineage>
</organism>
<dbReference type="eggNOG" id="COG4733">
    <property type="taxonomic scope" value="Bacteria"/>
</dbReference>
<dbReference type="InterPro" id="IPR003961">
    <property type="entry name" value="FN3_dom"/>
</dbReference>
<dbReference type="EMBL" id="GL883077">
    <property type="protein sequence ID" value="EGF93752.1"/>
    <property type="molecule type" value="Genomic_DNA"/>
</dbReference>
<proteinExistence type="predicted"/>
<dbReference type="HOGENOM" id="CLU_344749_0_0_5"/>
<dbReference type="AlphaFoldDB" id="F4QGZ9"/>
<reference evidence="2" key="1">
    <citation type="submission" date="2011-03" db="EMBL/GenBank/DDBJ databases">
        <title>Draft genome sequence of Brevundimonas diminuta.</title>
        <authorList>
            <person name="Brown P.J.B."/>
            <person name="Buechlein A."/>
            <person name="Hemmerich C."/>
            <person name="Brun Y.V."/>
        </authorList>
    </citation>
    <scope>NUCLEOTIDE SEQUENCE [LARGE SCALE GENOMIC DNA]</scope>
    <source>
        <strain evidence="2">C19</strain>
    </source>
</reference>
<dbReference type="OrthoDB" id="7172230at2"/>
<dbReference type="STRING" id="715226.ABI_21940"/>
<name>F4QGZ9_9CAUL</name>
<sequence length="820" mass="86606">MADPVSIAVAAFTWVTTTALPAIATFAAAHPILWAGAKFAGSMLLSSILAPKPPKMEGPGTQLAFKADLGAGLPVAVGRTAVGGNIVHQYPSGAKNKYMSFIVALCAAGPVEAIETFYANRTATSLGAGGLASGWGGKMWQTQTLGVSPETAIAWPSGLSYGDRPTHWTSDHKVSGVAKAWWVLDYDPDAYPSGVPQPMWLGKWVRCWDPRDEAQDLGDPQTWAWTENPYVIGLQFCLGWFQNGKRVAGAGIDLDMIDLASFVEGANIADANLVSEDPDLSWTCGGQFSTRDSKWQVLKSILQAGGGRPSMTGARVSCIVNAPRTSLAQMEAGDILGAISVKAVRSRRDRINSVTPRFRSPEHDWQVVAASPVTKSDYVDADGELRSREIDYPFVQNARQAAQLAAYDIANGRELEISLTCGPKWMGYRPGDCIRVHVEAAGLSEVVEEAVVGRKAIITSRQIDPQTGAVSMTLITETEAKHDWALGQEAAAPVIPGLSLPDFANVDAPTGWTATPVVESNGGVTALSIQVAGANDNPFTTEIIVEYRSDSGDPWKVWTLLSPRATGTVITGLVGLTPYEVAISYRTVYGVVGARQELDAVFTGEVPGDMVFDNVSDGDTLDFGKVLPALPEVYIDAANCIVPASGEARHNTVTALSTSSVTVSIKNTTPSGLTAQSASGVQEVDLNWYIDKPTADDAQGGVYAFSATMTPAAFSTPGGTIYSAVVDVYYRVSGSAPNAWIYAGRMGGQQANGSAGTVVSRQMTITGAIGQDGGKEFFYVAHQGTISALSVGYDTIGSGSAVSATDTYHKARVTVRPKLA</sequence>
<evidence type="ECO:0000313" key="1">
    <source>
        <dbReference type="EMBL" id="EGF93752.1"/>
    </source>
</evidence>